<dbReference type="SMART" id="SM00368">
    <property type="entry name" value="LRR_RI"/>
    <property type="match status" value="9"/>
</dbReference>
<name>A0A8C4QSC5_EPTBU</name>
<proteinExistence type="predicted"/>
<evidence type="ECO:0000259" key="2">
    <source>
        <dbReference type="PROSITE" id="PS50222"/>
    </source>
</evidence>
<sequence length="530" mass="59378">MLGSGSTYKYACKITGVVPASKVIKGLSGSTLRLEHRGLGPRGVKALAISLLSNTHVTFLNLEDNWLTAEGGRHIADLLSENYFIKHVNLSNNHLESGGAEALGRMLSNNSALEKVQLSGNHFKDEDAMNLSQGLMNNNQLKELDLSHNEFCEKGGKYFGHMLATNEVLEIFDLSWNHLRMTGAVALCAGLRGNTTLTHLHLAWNGYATEGAVAMAEALKLNSTLVYLDLRKNRIGNHGAEVIANGLEVNETLKTLKLSHNLFDVDGAKALLTSLKKNQMSKLQELDVSTVTVNDAFLRLLETLQDRSGLVVEHGRVTDSPLLRPRPYVEPMRAIEIYLEKNKLRLWEFFHSMDKDGSKRIPIAVFRNMIQKLNIPIDKVQTNYLLERLDKNKDGSINYRNLKYEHKLQLLKNRCIQLRERREQQREDDVRHIIRITFPVPSLQDLPVALGSSIPETLCLLNHKGTPNSMIAPLGQIEHGVKKYEAVQSHAVRATERRCAACVARRTSEVLEQVAKVQLTTSNQVLPQEQ</sequence>
<dbReference type="Proteomes" id="UP000694388">
    <property type="component" value="Unplaced"/>
</dbReference>
<dbReference type="PANTHER" id="PTHR24114:SF49">
    <property type="entry name" value="LEUCINE-RICH REPEAT-CONTAINING PROTEIN 74A"/>
    <property type="match status" value="1"/>
</dbReference>
<dbReference type="Gene3D" id="3.80.10.10">
    <property type="entry name" value="Ribonuclease Inhibitor"/>
    <property type="match status" value="3"/>
</dbReference>
<evidence type="ECO:0000313" key="4">
    <source>
        <dbReference type="Proteomes" id="UP000694388"/>
    </source>
</evidence>
<dbReference type="InterPro" id="IPR002048">
    <property type="entry name" value="EF_hand_dom"/>
</dbReference>
<organism evidence="3 4">
    <name type="scientific">Eptatretus burgeri</name>
    <name type="common">Inshore hagfish</name>
    <dbReference type="NCBI Taxonomy" id="7764"/>
    <lineage>
        <taxon>Eukaryota</taxon>
        <taxon>Metazoa</taxon>
        <taxon>Chordata</taxon>
        <taxon>Craniata</taxon>
        <taxon>Vertebrata</taxon>
        <taxon>Cyclostomata</taxon>
        <taxon>Myxini</taxon>
        <taxon>Myxiniformes</taxon>
        <taxon>Myxinidae</taxon>
        <taxon>Eptatretinae</taxon>
        <taxon>Eptatretus</taxon>
    </lineage>
</organism>
<evidence type="ECO:0000256" key="1">
    <source>
        <dbReference type="SAM" id="Coils"/>
    </source>
</evidence>
<dbReference type="Ensembl" id="ENSEBUT00000019647.1">
    <property type="protein sequence ID" value="ENSEBUP00000019071.1"/>
    <property type="gene ID" value="ENSEBUG00000011876.1"/>
</dbReference>
<protein>
    <submittedName>
        <fullName evidence="3">Leucine rich repeat containing 74A</fullName>
    </submittedName>
</protein>
<dbReference type="GeneTree" id="ENSGT00940000154297"/>
<dbReference type="InterPro" id="IPR032675">
    <property type="entry name" value="LRR_dom_sf"/>
</dbReference>
<dbReference type="PANTHER" id="PTHR24114">
    <property type="entry name" value="LEUCINE RICH REPEAT FAMILY PROTEIN"/>
    <property type="match status" value="1"/>
</dbReference>
<feature type="coiled-coil region" evidence="1">
    <location>
        <begin position="401"/>
        <end position="428"/>
    </location>
</feature>
<dbReference type="Ensembl" id="ENSEBUT00000019628.1">
    <property type="protein sequence ID" value="ENSEBUP00000019052.1"/>
    <property type="gene ID" value="ENSEBUG00000011876.1"/>
</dbReference>
<dbReference type="InterPro" id="IPR001611">
    <property type="entry name" value="Leu-rich_rpt"/>
</dbReference>
<keyword evidence="4" id="KW-1185">Reference proteome</keyword>
<dbReference type="SUPFAM" id="SSF47473">
    <property type="entry name" value="EF-hand"/>
    <property type="match status" value="1"/>
</dbReference>
<dbReference type="SUPFAM" id="SSF52047">
    <property type="entry name" value="RNI-like"/>
    <property type="match status" value="1"/>
</dbReference>
<dbReference type="InterPro" id="IPR011992">
    <property type="entry name" value="EF-hand-dom_pair"/>
</dbReference>
<dbReference type="Gene3D" id="1.10.238.10">
    <property type="entry name" value="EF-hand"/>
    <property type="match status" value="1"/>
</dbReference>
<dbReference type="GO" id="GO:0005509">
    <property type="term" value="F:calcium ion binding"/>
    <property type="evidence" value="ECO:0007669"/>
    <property type="project" value="InterPro"/>
</dbReference>
<accession>A0A8C4QSC5</accession>
<reference evidence="3" key="1">
    <citation type="submission" date="2025-05" db="UniProtKB">
        <authorList>
            <consortium name="Ensembl"/>
        </authorList>
    </citation>
    <scope>IDENTIFICATION</scope>
</reference>
<dbReference type="AlphaFoldDB" id="A0A8C4QSC5"/>
<dbReference type="Pfam" id="PF13516">
    <property type="entry name" value="LRR_6"/>
    <property type="match status" value="8"/>
</dbReference>
<dbReference type="InterPro" id="IPR052394">
    <property type="entry name" value="LRR-containing"/>
</dbReference>
<feature type="domain" description="EF-hand" evidence="2">
    <location>
        <begin position="341"/>
        <end position="376"/>
    </location>
</feature>
<dbReference type="Pfam" id="PF13499">
    <property type="entry name" value="EF-hand_7"/>
    <property type="match status" value="1"/>
</dbReference>
<keyword evidence="1" id="KW-0175">Coiled coil</keyword>
<dbReference type="PROSITE" id="PS50222">
    <property type="entry name" value="EF_HAND_2"/>
    <property type="match status" value="1"/>
</dbReference>
<evidence type="ECO:0000313" key="3">
    <source>
        <dbReference type="Ensembl" id="ENSEBUP00000019052.1"/>
    </source>
</evidence>